<reference evidence="2 3" key="1">
    <citation type="journal article" date="2013" name="BMC Genomics">
        <title>The genome and transcriptome of the pine saprophyte Ophiostoma piceae, and a comparison with the bark beetle-associated pine pathogen Grosmannia clavigera.</title>
        <authorList>
            <person name="Haridas S."/>
            <person name="Wang Y."/>
            <person name="Lim L."/>
            <person name="Massoumi Alamouti S."/>
            <person name="Jackman S."/>
            <person name="Docking R."/>
            <person name="Robertson G."/>
            <person name="Birol I."/>
            <person name="Bohlmann J."/>
            <person name="Breuil C."/>
        </authorList>
    </citation>
    <scope>NUCLEOTIDE SEQUENCE [LARGE SCALE GENOMIC DNA]</scope>
    <source>
        <strain evidence="2 3">UAMH 11346</strain>
    </source>
</reference>
<evidence type="ECO:0000313" key="3">
    <source>
        <dbReference type="Proteomes" id="UP000016923"/>
    </source>
</evidence>
<evidence type="ECO:0000313" key="2">
    <source>
        <dbReference type="EMBL" id="EPE05813.1"/>
    </source>
</evidence>
<dbReference type="HOGENOM" id="CLU_1019753_0_0_1"/>
<dbReference type="SUPFAM" id="SSF52540">
    <property type="entry name" value="P-loop containing nucleoside triphosphate hydrolases"/>
    <property type="match status" value="1"/>
</dbReference>
<dbReference type="InterPro" id="IPR027417">
    <property type="entry name" value="P-loop_NTPase"/>
</dbReference>
<keyword evidence="3" id="KW-1185">Reference proteome</keyword>
<feature type="compositionally biased region" description="Low complexity" evidence="1">
    <location>
        <begin position="16"/>
        <end position="43"/>
    </location>
</feature>
<feature type="compositionally biased region" description="Low complexity" evidence="1">
    <location>
        <begin position="73"/>
        <end position="82"/>
    </location>
</feature>
<feature type="region of interest" description="Disordered" evidence="1">
    <location>
        <begin position="1"/>
        <end position="82"/>
    </location>
</feature>
<organism evidence="2 3">
    <name type="scientific">Ophiostoma piceae (strain UAMH 11346)</name>
    <name type="common">Sap stain fungus</name>
    <dbReference type="NCBI Taxonomy" id="1262450"/>
    <lineage>
        <taxon>Eukaryota</taxon>
        <taxon>Fungi</taxon>
        <taxon>Dikarya</taxon>
        <taxon>Ascomycota</taxon>
        <taxon>Pezizomycotina</taxon>
        <taxon>Sordariomycetes</taxon>
        <taxon>Sordariomycetidae</taxon>
        <taxon>Ophiostomatales</taxon>
        <taxon>Ophiostomataceae</taxon>
        <taxon>Ophiostoma</taxon>
    </lineage>
</organism>
<dbReference type="EMBL" id="KE148155">
    <property type="protein sequence ID" value="EPE05813.1"/>
    <property type="molecule type" value="Genomic_DNA"/>
</dbReference>
<proteinExistence type="predicted"/>
<feature type="region of interest" description="Disordered" evidence="1">
    <location>
        <begin position="101"/>
        <end position="123"/>
    </location>
</feature>
<accession>S3CHK1</accession>
<evidence type="ECO:0000256" key="1">
    <source>
        <dbReference type="SAM" id="MobiDB-lite"/>
    </source>
</evidence>
<dbReference type="VEuPathDB" id="FungiDB:F503_08344"/>
<dbReference type="Proteomes" id="UP000016923">
    <property type="component" value="Unassembled WGS sequence"/>
</dbReference>
<sequence length="273" mass="28943">MNPRTPTLDPKGKGKSPASLHSSSGSRLAAAASTPPRAASSSLGRGPADAGASLVARLRGSPAPTHSSAVEAGPSSPGLVSPVPVHLRVFPVAPVIPLREEPDEPMADLGDSEAHHKSRNDDSVKQCAYIQGPPSARHACFQAVRLSSHGSPRQRDGSGKTATYSLTLYALTKQALEQTSKSTYHPHLVLVPAAFIMQTFLEIKSIFRDFFRIIVYYGSASSWAGSGLPKICNFFSRGKDGYNGRVLFAVKLVTPSSATQLSTWANLRPALTD</sequence>
<protein>
    <submittedName>
        <fullName evidence="2">Uncharacterized protein</fullName>
    </submittedName>
</protein>
<gene>
    <name evidence="2" type="ORF">F503_08344</name>
</gene>
<dbReference type="AlphaFoldDB" id="S3CHK1"/>
<name>S3CHK1_OPHP1</name>
<feature type="compositionally biased region" description="Basic and acidic residues" evidence="1">
    <location>
        <begin position="112"/>
        <end position="123"/>
    </location>
</feature>